<feature type="region of interest" description="Disordered" evidence="1">
    <location>
        <begin position="47"/>
        <end position="100"/>
    </location>
</feature>
<evidence type="ECO:0000313" key="3">
    <source>
        <dbReference type="Proteomes" id="UP001054837"/>
    </source>
</evidence>
<dbReference type="Proteomes" id="UP001054837">
    <property type="component" value="Unassembled WGS sequence"/>
</dbReference>
<accession>A0AAV4PS15</accession>
<organism evidence="2 3">
    <name type="scientific">Caerostris darwini</name>
    <dbReference type="NCBI Taxonomy" id="1538125"/>
    <lineage>
        <taxon>Eukaryota</taxon>
        <taxon>Metazoa</taxon>
        <taxon>Ecdysozoa</taxon>
        <taxon>Arthropoda</taxon>
        <taxon>Chelicerata</taxon>
        <taxon>Arachnida</taxon>
        <taxon>Araneae</taxon>
        <taxon>Araneomorphae</taxon>
        <taxon>Entelegynae</taxon>
        <taxon>Araneoidea</taxon>
        <taxon>Araneidae</taxon>
        <taxon>Caerostris</taxon>
    </lineage>
</organism>
<sequence>MFELAVLVQNMQIVVLDKFHYYSLFGSLVRCFLVVKTLTFHHFVNDGAHDDDDVHDDDRDAHGDHDDGRDAHDGGDRDDGHDGDHGDDHDVHGDHDDGHDDHGDDALLLLALERAFLMHTGQQQSKKP</sequence>
<proteinExistence type="predicted"/>
<feature type="compositionally biased region" description="Basic and acidic residues" evidence="1">
    <location>
        <begin position="56"/>
        <end position="100"/>
    </location>
</feature>
<evidence type="ECO:0000256" key="1">
    <source>
        <dbReference type="SAM" id="MobiDB-lite"/>
    </source>
</evidence>
<gene>
    <name evidence="2" type="ORF">CDAR_460611</name>
</gene>
<keyword evidence="3" id="KW-1185">Reference proteome</keyword>
<dbReference type="AlphaFoldDB" id="A0AAV4PS15"/>
<evidence type="ECO:0000313" key="2">
    <source>
        <dbReference type="EMBL" id="GIX99823.1"/>
    </source>
</evidence>
<comment type="caution">
    <text evidence="2">The sequence shown here is derived from an EMBL/GenBank/DDBJ whole genome shotgun (WGS) entry which is preliminary data.</text>
</comment>
<dbReference type="EMBL" id="BPLQ01003352">
    <property type="protein sequence ID" value="GIX99823.1"/>
    <property type="molecule type" value="Genomic_DNA"/>
</dbReference>
<name>A0AAV4PS15_9ARAC</name>
<reference evidence="2 3" key="1">
    <citation type="submission" date="2021-06" db="EMBL/GenBank/DDBJ databases">
        <title>Caerostris darwini draft genome.</title>
        <authorList>
            <person name="Kono N."/>
            <person name="Arakawa K."/>
        </authorList>
    </citation>
    <scope>NUCLEOTIDE SEQUENCE [LARGE SCALE GENOMIC DNA]</scope>
</reference>
<protein>
    <submittedName>
        <fullName evidence="2">Uncharacterized protein</fullName>
    </submittedName>
</protein>